<keyword evidence="1" id="KW-0732">Signal</keyword>
<dbReference type="InterPro" id="IPR001599">
    <property type="entry name" value="Macroglobln_a2"/>
</dbReference>
<dbReference type="Pfam" id="PF17972">
    <property type="entry name" value="bMG5"/>
    <property type="match status" value="1"/>
</dbReference>
<dbReference type="SMART" id="SM01359">
    <property type="entry name" value="A2M_N_2"/>
    <property type="match status" value="1"/>
</dbReference>
<proteinExistence type="predicted"/>
<dbReference type="PANTHER" id="PTHR40094:SF1">
    <property type="entry name" value="UBIQUITIN DOMAIN-CONTAINING PROTEIN"/>
    <property type="match status" value="1"/>
</dbReference>
<organism evidence="4">
    <name type="scientific">gut metagenome</name>
    <dbReference type="NCBI Taxonomy" id="749906"/>
    <lineage>
        <taxon>unclassified sequences</taxon>
        <taxon>metagenomes</taxon>
        <taxon>organismal metagenomes</taxon>
    </lineage>
</organism>
<dbReference type="Gene3D" id="1.50.10.20">
    <property type="match status" value="1"/>
</dbReference>
<dbReference type="InterPro" id="IPR021868">
    <property type="entry name" value="Alpha_2_Macroglob_MG3"/>
</dbReference>
<protein>
    <submittedName>
        <fullName evidence="4">Alpha-2-macroglobulin domain-containing protein</fullName>
    </submittedName>
</protein>
<sequence>MGQTATTYLRNHAYGYSLTLLLVLLLTSCKKTQKEIIPSEEFAPYIHAYTGGMISQRSSIRIEFTHNQPMVDTTNELKDSPFKFSPSIKGKAYWVNNHTLEFVPDEGALQPGTLYNGIFRLGDFVEADKQRQEFEFSFRVQELHFALQMAPLKLTATEPDKATIQGEIRFSDYITQAEVQKIIQVSDGENSYPATITPLDAPTHYAIQIEQVPRKEKTYTLSVTADGTPLSIAQKEEEKITIPAKNEFCFLSAKRISQPENGVEVVFTSPLSITQDLKGLIEIIEQPSSTYQISGNKVQLFWENRKQTPFTLRIHEGVKDYRDKKLGTNHSLSFKEEDLKPQVKIGISSAILPDSKNLTIPFKAVNLYAVDLSVIRIFETNILSFLQNNSLKTDYELRRSGRMVYKKTLWLAKDATKNIHQWEDYSIDLSGLIRQEPGAIYRVLLSFKQEYSAYPCGEANKPSMQFSDTAPMSGLTPIPDNQLSDDEKADWDKPETYFYFNTMPYDWKVYKWEERDNPCHPSYYMNMDRTATCNVFASNLGMTIKRNSQHHLWIAVNDILSTDPVEEAQVNVYNFQLQPIGKGKTDRNGWVEISPKGVPFLVVAEKEKQKAYVRVVDGEELSVSRFDVGGKEIRKGLKGFIYGERGVWRPGDTLHIAFIMEDREKRIPDNHPVALELYNPKGQFYAKSINTKGTNGFYTFDVTTQPDAPTGIWNAYIKVGGTSFHKSFRVETIKPNRLKIQLTLPPMLETSQKLVTLPLRSSWLTGATASGLKAKVEMRLAKVETQFKSYKQYIFNNPTTEFTSQQTTLFDGKLTEEGTAQVEWKIPGANQAPGMLNASFITRVYEPGGDASFFTQTVAFSPFQTYVGINLKQPKQACIETDKEHVFDIVTVNAKGELTDRQHLEYEIYKIDWSWWWENDTQSLGTYINKQSTTTIARGKLQTRGGKAVLPFRVDYPSWGRYLVLIKDKDSGHTTGGTVYVDWPEWRGRSKKNDPSGIQMLTFSLDKEKYETGEKATVILPAAAGGRALVSIENGSSVLQQEWIEVSEQEDTRYSFTLTEEMAPNAYVHIRLLQPHAQTLNDLPIRLYGVMPVFVSNRNTVLQPQIQQPQDLQPEKDFTVTVSEKNGRPMTYTLAIVDEGILDLTNFKTPDPWNEFYAREALGINTWDMYDHVLGATTGNFHSLFSTGGDAQLKPADAKANRFKPVVKCFGPFYLNKGKKQTHTVRLPMYIGAVRTMVVAGQDGAYGHAEKSSMVRTPLMLLTSLPRILSTDEEIKVPVNVFAMERKIKDVQVNLQVRGKGIEIQGNRQQNLHFDRPGDQLTYFTIRTGKQTGKISLCITAHGNGQQTHEEIEIEIRNPHPIVTLHSSAWIDGGKEKVLSYQVAGSPDKSLLRLEVSRIPSADLSRRLDFLADYQHSCTEQLVSKALPLLYVASFKEVSQEEDKQIKASVQKAIRQLYSRQLANGGFAYWPGNSLADEWVSSYAGMFLSKAKEKGYAVHENVLNKWKKFQRTTAQNWQLTNNTTSYIQAQEALQQAFRLYTLAVAGAPEYGAMNRMKGQENLPAMARWRLAAAYALTGQGKMKAAAELVYKTDPTALTYDNSNLVYGSTLRDDVLVLETMLLMSKKQGAEFIRQTQKVSEQLQKEERFDTQSTAMALMVMAQIAEKASGTIQFDWTWNGKKQPAVRTAKAMFIKEQVPVATKGQISLQNRGDKGMFVQLITRTQLLKDTLPAINDHLQMEVRYTDLNGKPIQVDRIAQGTDFNVSITLSNPSAYDYEQLALTHVVPSGWEVYNERMMAASTTQSTEGTALSQSYTYRDIRDDRVLTYFNLRKGSKKTFTVRLQATYTGNFILPAIQCEDMYNTQIQARSQAGRTLVYR</sequence>
<dbReference type="InterPro" id="IPR002890">
    <property type="entry name" value="MG2"/>
</dbReference>
<dbReference type="Pfam" id="PF07703">
    <property type="entry name" value="A2M_BRD"/>
    <property type="match status" value="1"/>
</dbReference>
<dbReference type="InterPro" id="IPR008930">
    <property type="entry name" value="Terpenoid_cyclase/PrenylTrfase"/>
</dbReference>
<evidence type="ECO:0000259" key="2">
    <source>
        <dbReference type="SMART" id="SM01359"/>
    </source>
</evidence>
<accession>J9GQ73</accession>
<dbReference type="Pfam" id="PF17973">
    <property type="entry name" value="bMG10"/>
    <property type="match status" value="1"/>
</dbReference>
<evidence type="ECO:0000259" key="3">
    <source>
        <dbReference type="SMART" id="SM01360"/>
    </source>
</evidence>
<dbReference type="PANTHER" id="PTHR40094">
    <property type="entry name" value="ALPHA-2-MACROGLOBULIN HOMOLOG"/>
    <property type="match status" value="1"/>
</dbReference>
<comment type="caution">
    <text evidence="4">The sequence shown here is derived from an EMBL/GenBank/DDBJ whole genome shotgun (WGS) entry which is preliminary data.</text>
</comment>
<dbReference type="Pfam" id="PF01835">
    <property type="entry name" value="MG2"/>
    <property type="match status" value="1"/>
</dbReference>
<gene>
    <name evidence="4" type="ORF">EVA_09716</name>
</gene>
<dbReference type="Gene3D" id="2.60.40.1930">
    <property type="match status" value="1"/>
</dbReference>
<reference evidence="4" key="1">
    <citation type="journal article" date="2012" name="PLoS ONE">
        <title>Gene sets for utilization of primary and secondary nutrition supplies in the distal gut of endangered iberian lynx.</title>
        <authorList>
            <person name="Alcaide M."/>
            <person name="Messina E."/>
            <person name="Richter M."/>
            <person name="Bargiela R."/>
            <person name="Peplies J."/>
            <person name="Huws S.A."/>
            <person name="Newbold C.J."/>
            <person name="Golyshin P.N."/>
            <person name="Simon M.A."/>
            <person name="Lopez G."/>
            <person name="Yakimov M.M."/>
            <person name="Ferrer M."/>
        </authorList>
    </citation>
    <scope>NUCLEOTIDE SEQUENCE</scope>
</reference>
<dbReference type="Pfam" id="PF11974">
    <property type="entry name" value="bMG3"/>
    <property type="match status" value="1"/>
</dbReference>
<dbReference type="InterPro" id="IPR041203">
    <property type="entry name" value="Bact_A2M_MG5"/>
</dbReference>
<dbReference type="InterPro" id="IPR011625">
    <property type="entry name" value="A2M_N_BRD"/>
</dbReference>
<name>J9GQ73_9ZZZZ</name>
<dbReference type="CDD" id="cd02891">
    <property type="entry name" value="A2M_like"/>
    <property type="match status" value="1"/>
</dbReference>
<dbReference type="Gene3D" id="2.60.40.3710">
    <property type="match status" value="1"/>
</dbReference>
<dbReference type="InterPro" id="IPR041462">
    <property type="entry name" value="Bact_A2M_MG6"/>
</dbReference>
<feature type="domain" description="Alpha-2-macroglobulin" evidence="3">
    <location>
        <begin position="1206"/>
        <end position="1295"/>
    </location>
</feature>
<dbReference type="GO" id="GO:0004866">
    <property type="term" value="F:endopeptidase inhibitor activity"/>
    <property type="evidence" value="ECO:0007669"/>
    <property type="project" value="InterPro"/>
</dbReference>
<dbReference type="Pfam" id="PF00207">
    <property type="entry name" value="A2M"/>
    <property type="match status" value="1"/>
</dbReference>
<evidence type="ECO:0000256" key="1">
    <source>
        <dbReference type="ARBA" id="ARBA00022729"/>
    </source>
</evidence>
<dbReference type="InterPro" id="IPR051802">
    <property type="entry name" value="YfhM-like"/>
</dbReference>
<dbReference type="EMBL" id="AMCI01002655">
    <property type="protein sequence ID" value="EJX02165.1"/>
    <property type="molecule type" value="Genomic_DNA"/>
</dbReference>
<dbReference type="SUPFAM" id="SSF48239">
    <property type="entry name" value="Terpenoid cyclases/Protein prenyltransferases"/>
    <property type="match status" value="1"/>
</dbReference>
<feature type="domain" description="Alpha-2-macroglobulin bait region" evidence="2">
    <location>
        <begin position="1001"/>
        <end position="1144"/>
    </location>
</feature>
<dbReference type="Pfam" id="PF17962">
    <property type="entry name" value="bMG6"/>
    <property type="match status" value="1"/>
</dbReference>
<dbReference type="SMART" id="SM01360">
    <property type="entry name" value="A2M"/>
    <property type="match status" value="1"/>
</dbReference>
<dbReference type="InterPro" id="IPR041246">
    <property type="entry name" value="Bact_MG10"/>
</dbReference>
<evidence type="ECO:0000313" key="4">
    <source>
        <dbReference type="EMBL" id="EJX02165.1"/>
    </source>
</evidence>